<dbReference type="AlphaFoldDB" id="A0A8S0SPX1"/>
<dbReference type="Gene3D" id="3.30.43.10">
    <property type="entry name" value="Uridine Diphospho-n-acetylenolpyruvylglucosamine Reductase, domain 2"/>
    <property type="match status" value="1"/>
</dbReference>
<dbReference type="Proteomes" id="UP000594638">
    <property type="component" value="Unassembled WGS sequence"/>
</dbReference>
<dbReference type="Gramene" id="OE9D002735T1">
    <property type="protein sequence ID" value="OE9D002735C1"/>
    <property type="gene ID" value="OE9D002735"/>
</dbReference>
<reference evidence="1 2" key="1">
    <citation type="submission" date="2019-12" db="EMBL/GenBank/DDBJ databases">
        <authorList>
            <person name="Alioto T."/>
            <person name="Alioto T."/>
            <person name="Gomez Garrido J."/>
        </authorList>
    </citation>
    <scope>NUCLEOTIDE SEQUENCE [LARGE SCALE GENOMIC DNA]</scope>
</reference>
<keyword evidence="2" id="KW-1185">Reference proteome</keyword>
<name>A0A8S0SPX1_OLEEU</name>
<accession>A0A8S0SPX1</accession>
<dbReference type="InterPro" id="IPR016167">
    <property type="entry name" value="FAD-bd_PCMH_sub1"/>
</dbReference>
<dbReference type="EMBL" id="CACTIH010005453">
    <property type="protein sequence ID" value="CAA2993664.1"/>
    <property type="molecule type" value="Genomic_DNA"/>
</dbReference>
<comment type="caution">
    <text evidence="1">The sequence shown here is derived from an EMBL/GenBank/DDBJ whole genome shotgun (WGS) entry which is preliminary data.</text>
</comment>
<protein>
    <submittedName>
        <fullName evidence="1">Cytokinin dehydrogenase 1</fullName>
    </submittedName>
</protein>
<proteinExistence type="predicted"/>
<feature type="non-terminal residue" evidence="1">
    <location>
        <position position="110"/>
    </location>
</feature>
<organism evidence="1 2">
    <name type="scientific">Olea europaea subsp. europaea</name>
    <dbReference type="NCBI Taxonomy" id="158383"/>
    <lineage>
        <taxon>Eukaryota</taxon>
        <taxon>Viridiplantae</taxon>
        <taxon>Streptophyta</taxon>
        <taxon>Embryophyta</taxon>
        <taxon>Tracheophyta</taxon>
        <taxon>Spermatophyta</taxon>
        <taxon>Magnoliopsida</taxon>
        <taxon>eudicotyledons</taxon>
        <taxon>Gunneridae</taxon>
        <taxon>Pentapetalae</taxon>
        <taxon>asterids</taxon>
        <taxon>lamiids</taxon>
        <taxon>Lamiales</taxon>
        <taxon>Oleaceae</taxon>
        <taxon>Oleeae</taxon>
        <taxon>Olea</taxon>
    </lineage>
</organism>
<evidence type="ECO:0000313" key="2">
    <source>
        <dbReference type="Proteomes" id="UP000594638"/>
    </source>
</evidence>
<sequence>MDFGNIYHFMPSVVLHPKSVSDISSTIKYIFEMGTASELTVAGAKVAVVPFVASFVIKAFKEPERECKKIKNIKHNENIFETARHQFACNKVPLRTVVQCRMQQGDAARG</sequence>
<gene>
    <name evidence="1" type="ORF">OLEA9_D002735</name>
</gene>
<dbReference type="OrthoDB" id="415825at2759"/>
<evidence type="ECO:0000313" key="1">
    <source>
        <dbReference type="EMBL" id="CAA2993664.1"/>
    </source>
</evidence>